<dbReference type="EMBL" id="CP012542">
    <property type="protein sequence ID" value="QCD45478.1"/>
    <property type="molecule type" value="Genomic_DNA"/>
</dbReference>
<comment type="similarity">
    <text evidence="2 6">Belongs to the flagella basal body rod proteins family.</text>
</comment>
<dbReference type="PIRSF" id="PIRSF002889">
    <property type="entry name" value="Rod_FlgB"/>
    <property type="match status" value="1"/>
</dbReference>
<evidence type="ECO:0000256" key="1">
    <source>
        <dbReference type="ARBA" id="ARBA00004117"/>
    </source>
</evidence>
<keyword evidence="8" id="KW-0969">Cilium</keyword>
<dbReference type="InterPro" id="IPR006300">
    <property type="entry name" value="FlgB"/>
</dbReference>
<dbReference type="RefSeq" id="WP_034969336.1">
    <property type="nucleotide sequence ID" value="NZ_CP012542.1"/>
</dbReference>
<evidence type="ECO:0000256" key="3">
    <source>
        <dbReference type="ARBA" id="ARBA00014376"/>
    </source>
</evidence>
<comment type="subcellular location">
    <subcellularLocation>
        <location evidence="1 6">Bacterial flagellum basal body</location>
    </subcellularLocation>
</comment>
<dbReference type="PANTHER" id="PTHR30435">
    <property type="entry name" value="FLAGELLAR PROTEIN"/>
    <property type="match status" value="1"/>
</dbReference>
<dbReference type="Proteomes" id="UP000503264">
    <property type="component" value="Chromosome"/>
</dbReference>
<sequence length="144" mass="16462">MFVLETYKSKKLVESAMAARELRQKIIASNIANIDTPFYRARDIRFEQALSEKADEIYNRSNKKELELAKTNEAHLQKVEFPRSDMASIFFRDGHTARNDANTVDLDVETTELSKNYTMLSALDNAFSRKGSIFKSVIESSSKI</sequence>
<dbReference type="InterPro" id="IPR019776">
    <property type="entry name" value="Flagellar_basal_body_rod_CS"/>
</dbReference>
<dbReference type="GO" id="GO:0071978">
    <property type="term" value="P:bacterial-type flagellum-dependent swarming motility"/>
    <property type="evidence" value="ECO:0007669"/>
    <property type="project" value="TreeGrafter"/>
</dbReference>
<evidence type="ECO:0000256" key="4">
    <source>
        <dbReference type="ARBA" id="ARBA00023143"/>
    </source>
</evidence>
<dbReference type="Pfam" id="PF00460">
    <property type="entry name" value="Flg_bb_rod"/>
    <property type="match status" value="1"/>
</dbReference>
<evidence type="ECO:0000313" key="9">
    <source>
        <dbReference type="Proteomes" id="UP000503264"/>
    </source>
</evidence>
<reference evidence="8 9" key="1">
    <citation type="submission" date="2016-07" db="EMBL/GenBank/DDBJ databases">
        <title>Comparative genomics of the Campylobacter concisus group.</title>
        <authorList>
            <person name="Miller W.G."/>
            <person name="Yee E."/>
            <person name="Chapman M.H."/>
            <person name="Huynh S."/>
            <person name="Bono J.L."/>
            <person name="On S.L.W."/>
            <person name="StLeger J."/>
            <person name="Foster G."/>
            <person name="Parker C.T."/>
        </authorList>
    </citation>
    <scope>NUCLEOTIDE SEQUENCE [LARGE SCALE GENOMIC DNA]</scope>
    <source>
        <strain evidence="8 9">CCUG 21559</strain>
    </source>
</reference>
<accession>A0A6G5QIG8</accession>
<dbReference type="PROSITE" id="PS00588">
    <property type="entry name" value="FLAGELLA_BB_ROD"/>
    <property type="match status" value="1"/>
</dbReference>
<protein>
    <recommendedName>
        <fullName evidence="3 6">Flagellar basal body rod protein FlgB</fullName>
    </recommendedName>
</protein>
<evidence type="ECO:0000256" key="2">
    <source>
        <dbReference type="ARBA" id="ARBA00009677"/>
    </source>
</evidence>
<keyword evidence="8" id="KW-0966">Cell projection</keyword>
<comment type="subunit">
    <text evidence="6">The basal body constitutes a major portion of the flagellar organelle and consists of a number of rings mounted on a central rod.</text>
</comment>
<name>A0A6G5QIG8_9BACT</name>
<dbReference type="AlphaFoldDB" id="A0A6G5QIG8"/>
<evidence type="ECO:0000259" key="7">
    <source>
        <dbReference type="Pfam" id="PF00460"/>
    </source>
</evidence>
<dbReference type="PANTHER" id="PTHR30435:SF12">
    <property type="entry name" value="FLAGELLAR BASAL BODY ROD PROTEIN FLGB"/>
    <property type="match status" value="1"/>
</dbReference>
<keyword evidence="8" id="KW-0282">Flagellum</keyword>
<evidence type="ECO:0000313" key="8">
    <source>
        <dbReference type="EMBL" id="QCD45478.1"/>
    </source>
</evidence>
<dbReference type="GO" id="GO:0030694">
    <property type="term" value="C:bacterial-type flagellum basal body, rod"/>
    <property type="evidence" value="ECO:0007669"/>
    <property type="project" value="InterPro"/>
</dbReference>
<keyword evidence="9" id="KW-1185">Reference proteome</keyword>
<dbReference type="NCBIfam" id="TIGR01396">
    <property type="entry name" value="FlgB"/>
    <property type="match status" value="1"/>
</dbReference>
<gene>
    <name evidence="8" type="primary">flgB</name>
    <name evidence="8" type="ORF">CMUC_1729</name>
</gene>
<organism evidence="8 9">
    <name type="scientific">Campylobacter mucosalis CCUG 21559</name>
    <dbReference type="NCBI Taxonomy" id="1032067"/>
    <lineage>
        <taxon>Bacteria</taxon>
        <taxon>Pseudomonadati</taxon>
        <taxon>Campylobacterota</taxon>
        <taxon>Epsilonproteobacteria</taxon>
        <taxon>Campylobacterales</taxon>
        <taxon>Campylobacteraceae</taxon>
        <taxon>Campylobacter</taxon>
    </lineage>
</organism>
<proteinExistence type="inferred from homology"/>
<evidence type="ECO:0000256" key="5">
    <source>
        <dbReference type="ARBA" id="ARBA00024934"/>
    </source>
</evidence>
<evidence type="ECO:0000256" key="6">
    <source>
        <dbReference type="PIRNR" id="PIRNR002889"/>
    </source>
</evidence>
<comment type="function">
    <text evidence="5 6">Structural component of flagellum, the bacterial motility apparatus. Part of the rod structure of flagellar basal body.</text>
</comment>
<dbReference type="InterPro" id="IPR001444">
    <property type="entry name" value="Flag_bb_rod_N"/>
</dbReference>
<keyword evidence="4 6" id="KW-0975">Bacterial flagellum</keyword>
<feature type="domain" description="Flagellar basal body rod protein N-terminal" evidence="7">
    <location>
        <begin position="14"/>
        <end position="37"/>
    </location>
</feature>